<comment type="caution">
    <text evidence="12">The sequence shown here is derived from an EMBL/GenBank/DDBJ whole genome shotgun (WGS) entry which is preliminary data.</text>
</comment>
<dbReference type="PANTHER" id="PTHR24230">
    <property type="entry name" value="G-PROTEIN COUPLED RECEPTOR"/>
    <property type="match status" value="1"/>
</dbReference>
<evidence type="ECO:0000256" key="6">
    <source>
        <dbReference type="ARBA" id="ARBA00023040"/>
    </source>
</evidence>
<evidence type="ECO:0000256" key="10">
    <source>
        <dbReference type="SAM" id="Phobius"/>
    </source>
</evidence>
<keyword evidence="13" id="KW-1185">Reference proteome</keyword>
<sequence>MIEPRPQLLLAPALSNSSCWRSLPGAGGGLEARWQSPGVLELLRAAVILALSLGILVANLLVICVINSRRYHKYIHAQPRYLLTSLASNDLAIGLLVTPFGFVPAIYSCWPYGEIVCQIQALLRGALTQQSAVILVCMAIDRYMCMLHPHRYHNRQSSKRYYMRQGCVAIMSTTWIASVAMFGSLVLPKGGYYFNDTGLLACEPFFAKASIRILVCCCFYFPTTMALMYFYGSAFHMNKLRFKRVVCANTSEIISTGSNNSASGLPGQHHEKLILHERRLSTAASRTMAAMSLGFIVMVTPWTIQEVVAACTGTKPPAFLDFIATWLALSNSFWNPFLYWLLNNHFRRISREILYTKLLCRPVKPMMSHHTKQHCCSTSTGALDVCSLGGLDLAGLERYSVDQCSLARCSTLSLATTPPPWEMTPGGVLIT</sequence>
<comment type="similarity">
    <text evidence="2">Belongs to the G-protein coupled receptor 1 family.</text>
</comment>
<name>A0ABD2X9M6_9HYME</name>
<dbReference type="InterPro" id="IPR000276">
    <property type="entry name" value="GPCR_Rhodpsn"/>
</dbReference>
<feature type="domain" description="G-protein coupled receptors family 1 profile" evidence="11">
    <location>
        <begin position="58"/>
        <end position="339"/>
    </location>
</feature>
<evidence type="ECO:0000256" key="4">
    <source>
        <dbReference type="ARBA" id="ARBA00022692"/>
    </source>
</evidence>
<accession>A0ABD2X9M6</accession>
<dbReference type="AlphaFoldDB" id="A0ABD2X9M6"/>
<feature type="transmembrane region" description="Helical" evidence="10">
    <location>
        <begin position="283"/>
        <end position="303"/>
    </location>
</feature>
<feature type="transmembrane region" description="Helical" evidence="10">
    <location>
        <begin position="43"/>
        <end position="66"/>
    </location>
</feature>
<dbReference type="InterPro" id="IPR017452">
    <property type="entry name" value="GPCR_Rhodpsn_7TM"/>
</dbReference>
<dbReference type="SUPFAM" id="SSF81321">
    <property type="entry name" value="Family A G protein-coupled receptor-like"/>
    <property type="match status" value="1"/>
</dbReference>
<feature type="transmembrane region" description="Helical" evidence="10">
    <location>
        <begin position="323"/>
        <end position="342"/>
    </location>
</feature>
<dbReference type="CDD" id="cd00637">
    <property type="entry name" value="7tm_classA_rhodopsin-like"/>
    <property type="match status" value="1"/>
</dbReference>
<feature type="transmembrane region" description="Helical" evidence="10">
    <location>
        <begin position="209"/>
        <end position="231"/>
    </location>
</feature>
<evidence type="ECO:0000313" key="12">
    <source>
        <dbReference type="EMBL" id="KAL3401979.1"/>
    </source>
</evidence>
<evidence type="ECO:0000256" key="9">
    <source>
        <dbReference type="ARBA" id="ARBA00023224"/>
    </source>
</evidence>
<evidence type="ECO:0000259" key="11">
    <source>
        <dbReference type="PROSITE" id="PS50262"/>
    </source>
</evidence>
<gene>
    <name evidence="12" type="ORF">TKK_004988</name>
</gene>
<dbReference type="FunFam" id="1.20.1070.10:FF:000354">
    <property type="entry name" value="5-hydroxytryptamine receptor 1A"/>
    <property type="match status" value="1"/>
</dbReference>
<evidence type="ECO:0000256" key="3">
    <source>
        <dbReference type="ARBA" id="ARBA00022475"/>
    </source>
</evidence>
<dbReference type="PRINTS" id="PR00237">
    <property type="entry name" value="GPCRRHODOPSN"/>
</dbReference>
<organism evidence="12 13">
    <name type="scientific">Trichogramma kaykai</name>
    <dbReference type="NCBI Taxonomy" id="54128"/>
    <lineage>
        <taxon>Eukaryota</taxon>
        <taxon>Metazoa</taxon>
        <taxon>Ecdysozoa</taxon>
        <taxon>Arthropoda</taxon>
        <taxon>Hexapoda</taxon>
        <taxon>Insecta</taxon>
        <taxon>Pterygota</taxon>
        <taxon>Neoptera</taxon>
        <taxon>Endopterygota</taxon>
        <taxon>Hymenoptera</taxon>
        <taxon>Apocrita</taxon>
        <taxon>Proctotrupomorpha</taxon>
        <taxon>Chalcidoidea</taxon>
        <taxon>Trichogrammatidae</taxon>
        <taxon>Trichogramma</taxon>
    </lineage>
</organism>
<dbReference type="PANTHER" id="PTHR24230:SF141">
    <property type="entry name" value="G-PROTEIN COUPLED RECEPTORS FAMILY 1 PROFILE DOMAIN-CONTAINING PROTEIN"/>
    <property type="match status" value="1"/>
</dbReference>
<comment type="subcellular location">
    <subcellularLocation>
        <location evidence="1">Cell membrane</location>
        <topology evidence="1">Multi-pass membrane protein</topology>
    </subcellularLocation>
</comment>
<evidence type="ECO:0000256" key="1">
    <source>
        <dbReference type="ARBA" id="ARBA00004651"/>
    </source>
</evidence>
<evidence type="ECO:0000256" key="2">
    <source>
        <dbReference type="ARBA" id="ARBA00010663"/>
    </source>
</evidence>
<evidence type="ECO:0000256" key="5">
    <source>
        <dbReference type="ARBA" id="ARBA00022989"/>
    </source>
</evidence>
<feature type="transmembrane region" description="Helical" evidence="10">
    <location>
        <begin position="87"/>
        <end position="107"/>
    </location>
</feature>
<evidence type="ECO:0000313" key="13">
    <source>
        <dbReference type="Proteomes" id="UP001627154"/>
    </source>
</evidence>
<dbReference type="Proteomes" id="UP001627154">
    <property type="component" value="Unassembled WGS sequence"/>
</dbReference>
<keyword evidence="3" id="KW-1003">Cell membrane</keyword>
<feature type="transmembrane region" description="Helical" evidence="10">
    <location>
        <begin position="127"/>
        <end position="145"/>
    </location>
</feature>
<protein>
    <recommendedName>
        <fullName evidence="11">G-protein coupled receptors family 1 profile domain-containing protein</fullName>
    </recommendedName>
</protein>
<dbReference type="PROSITE" id="PS50262">
    <property type="entry name" value="G_PROTEIN_RECEP_F1_2"/>
    <property type="match status" value="1"/>
</dbReference>
<keyword evidence="8" id="KW-0675">Receptor</keyword>
<proteinExistence type="inferred from homology"/>
<evidence type="ECO:0000256" key="7">
    <source>
        <dbReference type="ARBA" id="ARBA00023136"/>
    </source>
</evidence>
<keyword evidence="4 10" id="KW-0812">Transmembrane</keyword>
<keyword evidence="5 10" id="KW-1133">Transmembrane helix</keyword>
<dbReference type="Pfam" id="PF00001">
    <property type="entry name" value="7tm_1"/>
    <property type="match status" value="1"/>
</dbReference>
<dbReference type="GO" id="GO:0005886">
    <property type="term" value="C:plasma membrane"/>
    <property type="evidence" value="ECO:0007669"/>
    <property type="project" value="UniProtKB-SubCell"/>
</dbReference>
<keyword evidence="7 10" id="KW-0472">Membrane</keyword>
<reference evidence="12 13" key="1">
    <citation type="journal article" date="2024" name="bioRxiv">
        <title>A reference genome for Trichogramma kaykai: A tiny desert-dwelling parasitoid wasp with competing sex-ratio distorters.</title>
        <authorList>
            <person name="Culotta J."/>
            <person name="Lindsey A.R."/>
        </authorList>
    </citation>
    <scope>NUCLEOTIDE SEQUENCE [LARGE SCALE GENOMIC DNA]</scope>
    <source>
        <strain evidence="12 13">KSX58</strain>
    </source>
</reference>
<dbReference type="Gene3D" id="1.20.1070.10">
    <property type="entry name" value="Rhodopsin 7-helix transmembrane proteins"/>
    <property type="match status" value="1"/>
</dbReference>
<dbReference type="GO" id="GO:0004930">
    <property type="term" value="F:G protein-coupled receptor activity"/>
    <property type="evidence" value="ECO:0007669"/>
    <property type="project" value="UniProtKB-KW"/>
</dbReference>
<keyword evidence="9" id="KW-0807">Transducer</keyword>
<dbReference type="EMBL" id="JBJJXI010000041">
    <property type="protein sequence ID" value="KAL3401979.1"/>
    <property type="molecule type" value="Genomic_DNA"/>
</dbReference>
<evidence type="ECO:0000256" key="8">
    <source>
        <dbReference type="ARBA" id="ARBA00023170"/>
    </source>
</evidence>
<keyword evidence="6" id="KW-0297">G-protein coupled receptor</keyword>
<feature type="transmembrane region" description="Helical" evidence="10">
    <location>
        <begin position="166"/>
        <end position="187"/>
    </location>
</feature>